<feature type="transmembrane region" description="Helical" evidence="6">
    <location>
        <begin position="12"/>
        <end position="35"/>
    </location>
</feature>
<evidence type="ECO:0000256" key="1">
    <source>
        <dbReference type="ARBA" id="ARBA00004141"/>
    </source>
</evidence>
<evidence type="ECO:0000256" key="3">
    <source>
        <dbReference type="ARBA" id="ARBA00022692"/>
    </source>
</evidence>
<dbReference type="GO" id="GO:0005886">
    <property type="term" value="C:plasma membrane"/>
    <property type="evidence" value="ECO:0007669"/>
    <property type="project" value="TreeGrafter"/>
</dbReference>
<dbReference type="PRINTS" id="PR00259">
    <property type="entry name" value="TMFOUR"/>
</dbReference>
<evidence type="ECO:0000256" key="6">
    <source>
        <dbReference type="RuleBase" id="RU361218"/>
    </source>
</evidence>
<dbReference type="Pfam" id="PF00335">
    <property type="entry name" value="Tetraspanin"/>
    <property type="match status" value="1"/>
</dbReference>
<evidence type="ECO:0000313" key="7">
    <source>
        <dbReference type="EMBL" id="CAG9856750.1"/>
    </source>
</evidence>
<keyword evidence="3 6" id="KW-0812">Transmembrane</keyword>
<keyword evidence="5 6" id="KW-0472">Membrane</keyword>
<dbReference type="OrthoDB" id="10016273at2759"/>
<dbReference type="InterPro" id="IPR008952">
    <property type="entry name" value="Tetraspanin_EC2_sf"/>
</dbReference>
<evidence type="ECO:0000256" key="4">
    <source>
        <dbReference type="ARBA" id="ARBA00022989"/>
    </source>
</evidence>
<dbReference type="PANTHER" id="PTHR19282">
    <property type="entry name" value="TETRASPANIN"/>
    <property type="match status" value="1"/>
</dbReference>
<comment type="subcellular location">
    <subcellularLocation>
        <location evidence="1 6">Membrane</location>
        <topology evidence="1 6">Multi-pass membrane protein</topology>
    </subcellularLocation>
</comment>
<proteinExistence type="inferred from homology"/>
<feature type="transmembrane region" description="Helical" evidence="6">
    <location>
        <begin position="50"/>
        <end position="75"/>
    </location>
</feature>
<feature type="transmembrane region" description="Helical" evidence="6">
    <location>
        <begin position="225"/>
        <end position="248"/>
    </location>
</feature>
<dbReference type="EMBL" id="OU900105">
    <property type="protein sequence ID" value="CAG9856750.1"/>
    <property type="molecule type" value="Genomic_DNA"/>
</dbReference>
<dbReference type="PIRSF" id="PIRSF002419">
    <property type="entry name" value="Tetraspanin"/>
    <property type="match status" value="1"/>
</dbReference>
<evidence type="ECO:0000256" key="2">
    <source>
        <dbReference type="ARBA" id="ARBA00006840"/>
    </source>
</evidence>
<dbReference type="Gene3D" id="1.10.1450.10">
    <property type="entry name" value="Tetraspanin"/>
    <property type="match status" value="1"/>
</dbReference>
<keyword evidence="8" id="KW-1185">Reference proteome</keyword>
<gene>
    <name evidence="7" type="ORF">PHYEVI_LOCUS3168</name>
</gene>
<dbReference type="Proteomes" id="UP001153712">
    <property type="component" value="Chromosome 12"/>
</dbReference>
<evidence type="ECO:0000313" key="8">
    <source>
        <dbReference type="Proteomes" id="UP001153712"/>
    </source>
</evidence>
<dbReference type="InterPro" id="IPR000301">
    <property type="entry name" value="Tetraspanin_animals"/>
</dbReference>
<keyword evidence="4 6" id="KW-1133">Transmembrane helix</keyword>
<feature type="transmembrane region" description="Helical" evidence="6">
    <location>
        <begin position="82"/>
        <end position="106"/>
    </location>
</feature>
<protein>
    <recommendedName>
        <fullName evidence="6">Tetraspanin</fullName>
    </recommendedName>
</protein>
<name>A0A9N9TMJ9_PHYSR</name>
<dbReference type="PANTHER" id="PTHR19282:SF551">
    <property type="entry name" value="RE08073P-RELATED"/>
    <property type="match status" value="1"/>
</dbReference>
<evidence type="ECO:0000256" key="5">
    <source>
        <dbReference type="ARBA" id="ARBA00023136"/>
    </source>
</evidence>
<dbReference type="InterPro" id="IPR018499">
    <property type="entry name" value="Tetraspanin/Peripherin"/>
</dbReference>
<dbReference type="AlphaFoldDB" id="A0A9N9TMJ9"/>
<dbReference type="SUPFAM" id="SSF48652">
    <property type="entry name" value="Tetraspanin"/>
    <property type="match status" value="1"/>
</dbReference>
<comment type="similarity">
    <text evidence="2 6">Belongs to the tetraspanin (TM4SF) family.</text>
</comment>
<reference evidence="7" key="1">
    <citation type="submission" date="2022-01" db="EMBL/GenBank/DDBJ databases">
        <authorList>
            <person name="King R."/>
        </authorList>
    </citation>
    <scope>NUCLEOTIDE SEQUENCE</scope>
</reference>
<accession>A0A9N9TMJ9</accession>
<sequence>MGAGYTCMKYLFIFLNIIFLLLSVAGIGLSIWMFVDPTIPLHFTQESKDYLITTIIILLASVILLVVSILGIYSVGQEVRKALIASFCLLLIIVVAEVAAGVWGYIHRDSLEQHIRTAVKNSVKEDYDKDENVRKLFDTIQTKLQCCGAEHPTDWTRGKGYSMVISGNPNLYSIPKSCCREGVTSEDCFAATYNVKVGDEPNGQIIYNTGCYNLIYDKLKESCCIILIVGGVILGIQLLGLILGLILACSMNRTHRYKA</sequence>
<organism evidence="7 8">
    <name type="scientific">Phyllotreta striolata</name>
    <name type="common">Striped flea beetle</name>
    <name type="synonym">Crioceris striolata</name>
    <dbReference type="NCBI Taxonomy" id="444603"/>
    <lineage>
        <taxon>Eukaryota</taxon>
        <taxon>Metazoa</taxon>
        <taxon>Ecdysozoa</taxon>
        <taxon>Arthropoda</taxon>
        <taxon>Hexapoda</taxon>
        <taxon>Insecta</taxon>
        <taxon>Pterygota</taxon>
        <taxon>Neoptera</taxon>
        <taxon>Endopterygota</taxon>
        <taxon>Coleoptera</taxon>
        <taxon>Polyphaga</taxon>
        <taxon>Cucujiformia</taxon>
        <taxon>Chrysomeloidea</taxon>
        <taxon>Chrysomelidae</taxon>
        <taxon>Galerucinae</taxon>
        <taxon>Alticini</taxon>
        <taxon>Phyllotreta</taxon>
    </lineage>
</organism>